<protein>
    <submittedName>
        <fullName evidence="3">Tripartite tricarboxylate transporter TctB family protein</fullName>
    </submittedName>
</protein>
<keyword evidence="1" id="KW-0472">Membrane</keyword>
<dbReference type="InterPro" id="IPR009936">
    <property type="entry name" value="DUF1468"/>
</dbReference>
<comment type="caution">
    <text evidence="3">The sequence shown here is derived from an EMBL/GenBank/DDBJ whole genome shotgun (WGS) entry which is preliminary data.</text>
</comment>
<evidence type="ECO:0000313" key="3">
    <source>
        <dbReference type="EMBL" id="MCQ4628436.1"/>
    </source>
</evidence>
<evidence type="ECO:0000313" key="4">
    <source>
        <dbReference type="Proteomes" id="UP000996601"/>
    </source>
</evidence>
<dbReference type="RefSeq" id="WP_256114471.1">
    <property type="nucleotide sequence ID" value="NZ_WHSB02000001.1"/>
</dbReference>
<reference evidence="3" key="1">
    <citation type="submission" date="2021-07" db="EMBL/GenBank/DDBJ databases">
        <title>Shinella sp. nov., a novel member of the genus Shinella from water.</title>
        <authorList>
            <person name="Deng Y."/>
        </authorList>
    </citation>
    <scope>NUCLEOTIDE SEQUENCE</scope>
    <source>
        <strain evidence="3">CPCC 100929</strain>
    </source>
</reference>
<gene>
    <name evidence="3" type="ORF">GB927_000230</name>
</gene>
<proteinExistence type="predicted"/>
<dbReference type="EMBL" id="WHSB02000001">
    <property type="protein sequence ID" value="MCQ4628436.1"/>
    <property type="molecule type" value="Genomic_DNA"/>
</dbReference>
<sequence length="185" mass="20069">MDEQGQNQEFPPGEAVAAVGLACLVIAVGLVLLLPFATHVQPADKAWFLSPRNIPILGIAMIGLPGLVLTQRLLRGWRLSPDPHAYLGRARSAFGDLLPAFGYTALFCLYMAAIPILGFAISTLLFGQACLWASGLRSRRWMAWNLAFTVVIVVLLRGVMGLWFPHASIFTWLPGGIGNLIGPYL</sequence>
<feature type="domain" description="DUF1468" evidence="2">
    <location>
        <begin position="18"/>
        <end position="164"/>
    </location>
</feature>
<keyword evidence="1" id="KW-0812">Transmembrane</keyword>
<feature type="transmembrane region" description="Helical" evidence="1">
    <location>
        <begin position="143"/>
        <end position="164"/>
    </location>
</feature>
<dbReference type="Pfam" id="PF07331">
    <property type="entry name" value="TctB"/>
    <property type="match status" value="1"/>
</dbReference>
<name>A0ABT1QZV5_9HYPH</name>
<organism evidence="3 4">
    <name type="scientific">Shinella lacus</name>
    <dbReference type="NCBI Taxonomy" id="2654216"/>
    <lineage>
        <taxon>Bacteria</taxon>
        <taxon>Pseudomonadati</taxon>
        <taxon>Pseudomonadota</taxon>
        <taxon>Alphaproteobacteria</taxon>
        <taxon>Hyphomicrobiales</taxon>
        <taxon>Rhizobiaceae</taxon>
        <taxon>Shinella</taxon>
    </lineage>
</organism>
<evidence type="ECO:0000256" key="1">
    <source>
        <dbReference type="SAM" id="Phobius"/>
    </source>
</evidence>
<accession>A0ABT1QZV5</accession>
<evidence type="ECO:0000259" key="2">
    <source>
        <dbReference type="Pfam" id="PF07331"/>
    </source>
</evidence>
<keyword evidence="1" id="KW-1133">Transmembrane helix</keyword>
<feature type="transmembrane region" description="Helical" evidence="1">
    <location>
        <begin position="101"/>
        <end position="131"/>
    </location>
</feature>
<feature type="transmembrane region" description="Helical" evidence="1">
    <location>
        <begin position="54"/>
        <end position="74"/>
    </location>
</feature>
<dbReference type="Proteomes" id="UP000996601">
    <property type="component" value="Unassembled WGS sequence"/>
</dbReference>
<keyword evidence="4" id="KW-1185">Reference proteome</keyword>
<feature type="transmembrane region" description="Helical" evidence="1">
    <location>
        <begin position="15"/>
        <end position="34"/>
    </location>
</feature>